<keyword evidence="1" id="KW-0805">Transcription regulation</keyword>
<dbReference type="Gene3D" id="1.10.10.60">
    <property type="entry name" value="Homeodomain-like"/>
    <property type="match status" value="1"/>
</dbReference>
<dbReference type="PRINTS" id="PR00455">
    <property type="entry name" value="HTHTETR"/>
</dbReference>
<dbReference type="Gene3D" id="1.10.357.10">
    <property type="entry name" value="Tetracycline Repressor, domain 2"/>
    <property type="match status" value="1"/>
</dbReference>
<accession>A0ABW7HVY8</accession>
<evidence type="ECO:0000256" key="4">
    <source>
        <dbReference type="PROSITE-ProRule" id="PRU00335"/>
    </source>
</evidence>
<comment type="caution">
    <text evidence="6">The sequence shown here is derived from an EMBL/GenBank/DDBJ whole genome shotgun (WGS) entry which is preliminary data.</text>
</comment>
<dbReference type="EMBL" id="JBIHMK010000067">
    <property type="protein sequence ID" value="MFH0250007.1"/>
    <property type="molecule type" value="Genomic_DNA"/>
</dbReference>
<dbReference type="RefSeq" id="WP_279951176.1">
    <property type="nucleotide sequence ID" value="NZ_BAABEN010000027.1"/>
</dbReference>
<dbReference type="PANTHER" id="PTHR30055">
    <property type="entry name" value="HTH-TYPE TRANSCRIPTIONAL REGULATOR RUTR"/>
    <property type="match status" value="1"/>
</dbReference>
<keyword evidence="3" id="KW-0804">Transcription</keyword>
<dbReference type="PANTHER" id="PTHR30055:SF234">
    <property type="entry name" value="HTH-TYPE TRANSCRIPTIONAL REGULATOR BETI"/>
    <property type="match status" value="1"/>
</dbReference>
<evidence type="ECO:0000256" key="3">
    <source>
        <dbReference type="ARBA" id="ARBA00023163"/>
    </source>
</evidence>
<sequence>MGDVGGGLRERKKQQMYRRLSDTAIGLFLEKGYEQVTVADVAAAVDISKPTLFRYFPTKEDLVLHRLADHEGEAGRVVAQRPAGCSPLEALRCRFVDGLARRDPVTGLNDDTEVLAFHRLLYTTPSLVARLHAHLERDEAALADALGTETGGGVQARLAAGQIIAVQRILAQENWRQITAGRSADALHPEALAVARSAFAQLEAGLPHLARS</sequence>
<gene>
    <name evidence="6" type="ORF">ACG5V6_17510</name>
</gene>
<feature type="domain" description="HTH tetR-type" evidence="5">
    <location>
        <begin position="14"/>
        <end position="74"/>
    </location>
</feature>
<dbReference type="PROSITE" id="PS50977">
    <property type="entry name" value="HTH_TETR_2"/>
    <property type="match status" value="1"/>
</dbReference>
<proteinExistence type="predicted"/>
<keyword evidence="2 4" id="KW-0238">DNA-binding</keyword>
<keyword evidence="7" id="KW-1185">Reference proteome</keyword>
<feature type="DNA-binding region" description="H-T-H motif" evidence="4">
    <location>
        <begin position="37"/>
        <end position="56"/>
    </location>
</feature>
<evidence type="ECO:0000256" key="1">
    <source>
        <dbReference type="ARBA" id="ARBA00023015"/>
    </source>
</evidence>
<dbReference type="InterPro" id="IPR009057">
    <property type="entry name" value="Homeodomain-like_sf"/>
</dbReference>
<evidence type="ECO:0000313" key="6">
    <source>
        <dbReference type="EMBL" id="MFH0250007.1"/>
    </source>
</evidence>
<protein>
    <submittedName>
        <fullName evidence="6">TetR/AcrR family transcriptional regulator</fullName>
    </submittedName>
</protein>
<dbReference type="PROSITE" id="PS01081">
    <property type="entry name" value="HTH_TETR_1"/>
    <property type="match status" value="1"/>
</dbReference>
<dbReference type="Pfam" id="PF00440">
    <property type="entry name" value="TetR_N"/>
    <property type="match status" value="1"/>
</dbReference>
<dbReference type="Proteomes" id="UP001607069">
    <property type="component" value="Unassembled WGS sequence"/>
</dbReference>
<dbReference type="InterPro" id="IPR023772">
    <property type="entry name" value="DNA-bd_HTH_TetR-type_CS"/>
</dbReference>
<dbReference type="InterPro" id="IPR001647">
    <property type="entry name" value="HTH_TetR"/>
</dbReference>
<dbReference type="InterPro" id="IPR050109">
    <property type="entry name" value="HTH-type_TetR-like_transc_reg"/>
</dbReference>
<reference evidence="6 7" key="1">
    <citation type="submission" date="2024-10" db="EMBL/GenBank/DDBJ databases">
        <authorList>
            <person name="Cho J.-C."/>
        </authorList>
    </citation>
    <scope>NUCLEOTIDE SEQUENCE [LARGE SCALE GENOMIC DNA]</scope>
    <source>
        <strain evidence="6 7">KCTC29696</strain>
    </source>
</reference>
<evidence type="ECO:0000256" key="2">
    <source>
        <dbReference type="ARBA" id="ARBA00023125"/>
    </source>
</evidence>
<dbReference type="SUPFAM" id="SSF46689">
    <property type="entry name" value="Homeodomain-like"/>
    <property type="match status" value="1"/>
</dbReference>
<name>A0ABW7HVY8_9ACTN</name>
<organism evidence="6 7">
    <name type="scientific">Streptomyces chitinivorans</name>
    <dbReference type="NCBI Taxonomy" id="1257027"/>
    <lineage>
        <taxon>Bacteria</taxon>
        <taxon>Bacillati</taxon>
        <taxon>Actinomycetota</taxon>
        <taxon>Actinomycetes</taxon>
        <taxon>Kitasatosporales</taxon>
        <taxon>Streptomycetaceae</taxon>
        <taxon>Streptomyces</taxon>
    </lineage>
</organism>
<evidence type="ECO:0000313" key="7">
    <source>
        <dbReference type="Proteomes" id="UP001607069"/>
    </source>
</evidence>
<evidence type="ECO:0000259" key="5">
    <source>
        <dbReference type="PROSITE" id="PS50977"/>
    </source>
</evidence>